<sequence length="186" mass="20874">MLIITAHINDIFTHMLIDTGGGCSIVDSDLVKHLPYTKSNTDCIKINLISGQTYSMNEFITATITYENSSVNLRLFVVENFPYPVLLGIDWCRAAKVKIDFSCENDVLLTEGWLPLQNNFPVVTCGPSPVDVRSSLVISPFEQKLLNVSYDDCESPQTVIKTIKSMRDLLTCIERESQVQNCVKTF</sequence>
<evidence type="ECO:0000313" key="1">
    <source>
        <dbReference type="EMBL" id="RWS21248.1"/>
    </source>
</evidence>
<comment type="caution">
    <text evidence="1">The sequence shown here is derived from an EMBL/GenBank/DDBJ whole genome shotgun (WGS) entry which is preliminary data.</text>
</comment>
<dbReference type="EMBL" id="NCKV01013064">
    <property type="protein sequence ID" value="RWS21248.1"/>
    <property type="molecule type" value="Genomic_DNA"/>
</dbReference>
<evidence type="ECO:0000313" key="2">
    <source>
        <dbReference type="Proteomes" id="UP000288716"/>
    </source>
</evidence>
<dbReference type="VEuPathDB" id="VectorBase:LDEU010792"/>
<proteinExistence type="predicted"/>
<evidence type="ECO:0008006" key="3">
    <source>
        <dbReference type="Google" id="ProtNLM"/>
    </source>
</evidence>
<dbReference type="AlphaFoldDB" id="A0A443S124"/>
<accession>A0A443S124</accession>
<name>A0A443S124_9ACAR</name>
<dbReference type="InterPro" id="IPR021109">
    <property type="entry name" value="Peptidase_aspartic_dom_sf"/>
</dbReference>
<reference evidence="1 2" key="1">
    <citation type="journal article" date="2018" name="Gigascience">
        <title>Genomes of trombidid mites reveal novel predicted allergens and laterally-transferred genes associated with secondary metabolism.</title>
        <authorList>
            <person name="Dong X."/>
            <person name="Chaisiri K."/>
            <person name="Xia D."/>
            <person name="Armstrong S.D."/>
            <person name="Fang Y."/>
            <person name="Donnelly M.J."/>
            <person name="Kadowaki T."/>
            <person name="McGarry J.W."/>
            <person name="Darby A.C."/>
            <person name="Makepeace B.L."/>
        </authorList>
    </citation>
    <scope>NUCLEOTIDE SEQUENCE [LARGE SCALE GENOMIC DNA]</scope>
    <source>
        <strain evidence="1">UoL-UT</strain>
    </source>
</reference>
<keyword evidence="2" id="KW-1185">Reference proteome</keyword>
<protein>
    <recommendedName>
        <fullName evidence="3">Peptidase A2 domain-containing protein</fullName>
    </recommendedName>
</protein>
<gene>
    <name evidence="1" type="ORF">B4U80_14918</name>
</gene>
<dbReference type="SUPFAM" id="SSF50630">
    <property type="entry name" value="Acid proteases"/>
    <property type="match status" value="1"/>
</dbReference>
<dbReference type="Proteomes" id="UP000288716">
    <property type="component" value="Unassembled WGS sequence"/>
</dbReference>
<organism evidence="1 2">
    <name type="scientific">Leptotrombidium deliense</name>
    <dbReference type="NCBI Taxonomy" id="299467"/>
    <lineage>
        <taxon>Eukaryota</taxon>
        <taxon>Metazoa</taxon>
        <taxon>Ecdysozoa</taxon>
        <taxon>Arthropoda</taxon>
        <taxon>Chelicerata</taxon>
        <taxon>Arachnida</taxon>
        <taxon>Acari</taxon>
        <taxon>Acariformes</taxon>
        <taxon>Trombidiformes</taxon>
        <taxon>Prostigmata</taxon>
        <taxon>Anystina</taxon>
        <taxon>Parasitengona</taxon>
        <taxon>Trombiculoidea</taxon>
        <taxon>Trombiculidae</taxon>
        <taxon>Leptotrombidium</taxon>
    </lineage>
</organism>
<dbReference type="Gene3D" id="2.40.70.10">
    <property type="entry name" value="Acid Proteases"/>
    <property type="match status" value="1"/>
</dbReference>
<dbReference type="CDD" id="cd00303">
    <property type="entry name" value="retropepsin_like"/>
    <property type="match status" value="1"/>
</dbReference>